<proteinExistence type="predicted"/>
<protein>
    <submittedName>
        <fullName evidence="1">Uncharacterized protein</fullName>
    </submittedName>
</protein>
<evidence type="ECO:0000313" key="1">
    <source>
        <dbReference type="EMBL" id="SVC61797.1"/>
    </source>
</evidence>
<dbReference type="AlphaFoldDB" id="A0A382NN97"/>
<gene>
    <name evidence="1" type="ORF">METZ01_LOCUS314651</name>
</gene>
<organism evidence="1">
    <name type="scientific">marine metagenome</name>
    <dbReference type="NCBI Taxonomy" id="408172"/>
    <lineage>
        <taxon>unclassified sequences</taxon>
        <taxon>metagenomes</taxon>
        <taxon>ecological metagenomes</taxon>
    </lineage>
</organism>
<accession>A0A382NN97</accession>
<dbReference type="EMBL" id="UINC01101184">
    <property type="protein sequence ID" value="SVC61797.1"/>
    <property type="molecule type" value="Genomic_DNA"/>
</dbReference>
<feature type="non-terminal residue" evidence="1">
    <location>
        <position position="1"/>
    </location>
</feature>
<sequence length="66" mass="7460">WMVTFHAPGRAPREWDKKAVRAAMDKNELAIEWSDIPAGTEKISVITYMINGIGSQRSEELNLESN</sequence>
<reference evidence="1" key="1">
    <citation type="submission" date="2018-05" db="EMBL/GenBank/DDBJ databases">
        <authorList>
            <person name="Lanie J.A."/>
            <person name="Ng W.-L."/>
            <person name="Kazmierczak K.M."/>
            <person name="Andrzejewski T.M."/>
            <person name="Davidsen T.M."/>
            <person name="Wayne K.J."/>
            <person name="Tettelin H."/>
            <person name="Glass J.I."/>
            <person name="Rusch D."/>
            <person name="Podicherti R."/>
            <person name="Tsui H.-C.T."/>
            <person name="Winkler M.E."/>
        </authorList>
    </citation>
    <scope>NUCLEOTIDE SEQUENCE</scope>
</reference>
<name>A0A382NN97_9ZZZZ</name>